<reference evidence="2" key="1">
    <citation type="submission" date="2023-04" db="EMBL/GenBank/DDBJ databases">
        <title>Genomic characterization of faba bean (Vicia faba) microsymbionts in Mexican soils.</title>
        <authorList>
            <person name="Rivera Orduna F.N."/>
            <person name="Guevara-Luna J."/>
            <person name="Yan J."/>
            <person name="Arroyo-Herrera I."/>
            <person name="Li Y."/>
            <person name="Vasquez-Murrieta M.S."/>
            <person name="Wang E.T."/>
        </authorList>
    </citation>
    <scope>NUCLEOTIDE SEQUENCE</scope>
    <source>
        <strain evidence="2">CH26</strain>
    </source>
</reference>
<proteinExistence type="predicted"/>
<organism evidence="2 3">
    <name type="scientific">Rhizobium hidalgonense</name>
    <dbReference type="NCBI Taxonomy" id="1538159"/>
    <lineage>
        <taxon>Bacteria</taxon>
        <taxon>Pseudomonadati</taxon>
        <taxon>Pseudomonadota</taxon>
        <taxon>Alphaproteobacteria</taxon>
        <taxon>Hyphomicrobiales</taxon>
        <taxon>Rhizobiaceae</taxon>
        <taxon>Rhizobium/Agrobacterium group</taxon>
        <taxon>Rhizobium</taxon>
    </lineage>
</organism>
<name>A0AAJ2GZK2_9HYPH</name>
<feature type="non-terminal residue" evidence="2">
    <location>
        <position position="118"/>
    </location>
</feature>
<gene>
    <name evidence="2" type="ORF">RJJ65_39770</name>
</gene>
<keyword evidence="1" id="KW-0812">Transmembrane</keyword>
<accession>A0AAJ2GZK2</accession>
<evidence type="ECO:0000313" key="3">
    <source>
        <dbReference type="Proteomes" id="UP001268610"/>
    </source>
</evidence>
<comment type="caution">
    <text evidence="2">The sequence shown here is derived from an EMBL/GenBank/DDBJ whole genome shotgun (WGS) entry which is preliminary data.</text>
</comment>
<dbReference type="RefSeq" id="WP_310866692.1">
    <property type="nucleotide sequence ID" value="NZ_JAVLSF010001095.1"/>
</dbReference>
<keyword evidence="1" id="KW-0472">Membrane</keyword>
<dbReference type="EMBL" id="JAVLSF010001095">
    <property type="protein sequence ID" value="MDR9778685.1"/>
    <property type="molecule type" value="Genomic_DNA"/>
</dbReference>
<evidence type="ECO:0000313" key="2">
    <source>
        <dbReference type="EMBL" id="MDR9778685.1"/>
    </source>
</evidence>
<keyword evidence="1" id="KW-1133">Transmembrane helix</keyword>
<feature type="transmembrane region" description="Helical" evidence="1">
    <location>
        <begin position="42"/>
        <end position="63"/>
    </location>
</feature>
<feature type="transmembrane region" description="Helical" evidence="1">
    <location>
        <begin position="6"/>
        <end position="30"/>
    </location>
</feature>
<protein>
    <submittedName>
        <fullName evidence="2">Uncharacterized protein</fullName>
    </submittedName>
</protein>
<sequence length="118" mass="13743">MPDHATIQWVFNLVFLLVAGFAVLRAMYGCHHSVTVDRYKTFLLLFVYYGLYLVVPLLPWVLWQWSEGLQNTWEAMPLSLICLFLLYARFIEPSVLVVKHTAINLHNEQPLKQPLKIA</sequence>
<feature type="transmembrane region" description="Helical" evidence="1">
    <location>
        <begin position="75"/>
        <end position="91"/>
    </location>
</feature>
<dbReference type="AlphaFoldDB" id="A0AAJ2GZK2"/>
<dbReference type="Proteomes" id="UP001268610">
    <property type="component" value="Unassembled WGS sequence"/>
</dbReference>
<evidence type="ECO:0000256" key="1">
    <source>
        <dbReference type="SAM" id="Phobius"/>
    </source>
</evidence>